<dbReference type="RefSeq" id="WP_002552411.1">
    <property type="nucleotide sequence ID" value="NZ_JYHG01000010.1"/>
</dbReference>
<dbReference type="PATRIC" id="fig|235272.12.peg.4412"/>
<evidence type="ECO:0000313" key="1">
    <source>
        <dbReference type="EMBL" id="KPX19647.1"/>
    </source>
</evidence>
<reference evidence="1 2" key="1">
    <citation type="submission" date="2015-09" db="EMBL/GenBank/DDBJ databases">
        <title>Genome announcement of multiple Pseudomonas syringae strains.</title>
        <authorList>
            <person name="Thakur S."/>
            <person name="Wang P.W."/>
            <person name="Gong Y."/>
            <person name="Weir B.S."/>
            <person name="Guttman D.S."/>
        </authorList>
    </citation>
    <scope>NUCLEOTIDE SEQUENCE [LARGE SCALE GENOMIC DNA]</scope>
    <source>
        <strain evidence="1 2">ICMP9150</strain>
    </source>
</reference>
<proteinExistence type="predicted"/>
<organism evidence="1 2">
    <name type="scientific">Pseudomonas amygdali pv. dendropanacis</name>
    <dbReference type="NCBI Taxonomy" id="235272"/>
    <lineage>
        <taxon>Bacteria</taxon>
        <taxon>Pseudomonadati</taxon>
        <taxon>Pseudomonadota</taxon>
        <taxon>Gammaproteobacteria</taxon>
        <taxon>Pseudomonadales</taxon>
        <taxon>Pseudomonadaceae</taxon>
        <taxon>Pseudomonas</taxon>
        <taxon>Pseudomonas amygdali</taxon>
    </lineage>
</organism>
<protein>
    <submittedName>
        <fullName evidence="1">Uncharacterized protein</fullName>
    </submittedName>
</protein>
<accession>A0A0N8RE80</accession>
<evidence type="ECO:0000313" key="2">
    <source>
        <dbReference type="Proteomes" id="UP000050346"/>
    </source>
</evidence>
<dbReference type="EMBL" id="LJQG01000145">
    <property type="protein sequence ID" value="KPX19647.1"/>
    <property type="molecule type" value="Genomic_DNA"/>
</dbReference>
<comment type="caution">
    <text evidence="1">The sequence shown here is derived from an EMBL/GenBank/DDBJ whole genome shotgun (WGS) entry which is preliminary data.</text>
</comment>
<dbReference type="AlphaFoldDB" id="A0A0N8RE80"/>
<name>A0A0N8RE80_PSEA0</name>
<sequence>MLMKLAPKKRRNPRNFYLGIAAVLLVAGIGRYFSLKAEQEKVAQQALLVERLAQLDATLPKQLDAITTLEYVGLRYGDTIFYRYRIDLPASSLSEERKASMEARIRLGLDQLACKEPQLLAMMRRFKFHQEHSYLARDSTLFSIELHPEQLSCPG</sequence>
<dbReference type="Proteomes" id="UP000050346">
    <property type="component" value="Unassembled WGS sequence"/>
</dbReference>
<gene>
    <name evidence="1" type="ORF">ALO71_03231</name>
</gene>